<feature type="region of interest" description="Disordered" evidence="7">
    <location>
        <begin position="97"/>
        <end position="142"/>
    </location>
</feature>
<evidence type="ECO:0000313" key="9">
    <source>
        <dbReference type="Proteomes" id="UP001597296"/>
    </source>
</evidence>
<comment type="similarity">
    <text evidence="1 6">Belongs to the bacterial ribosomal protein bS6 family.</text>
</comment>
<dbReference type="InterPro" id="IPR000529">
    <property type="entry name" value="Ribosomal_bS6"/>
</dbReference>
<dbReference type="Proteomes" id="UP001597296">
    <property type="component" value="Unassembled WGS sequence"/>
</dbReference>
<dbReference type="Gene3D" id="3.30.70.60">
    <property type="match status" value="1"/>
</dbReference>
<evidence type="ECO:0000256" key="5">
    <source>
        <dbReference type="ARBA" id="ARBA00035294"/>
    </source>
</evidence>
<keyword evidence="6" id="KW-0699">rRNA-binding</keyword>
<dbReference type="EMBL" id="JBHUIY010000013">
    <property type="protein sequence ID" value="MFD2233806.1"/>
    <property type="molecule type" value="Genomic_DNA"/>
</dbReference>
<accession>A0ABW5CA98</accession>
<dbReference type="CDD" id="cd00473">
    <property type="entry name" value="bS6"/>
    <property type="match status" value="1"/>
</dbReference>
<dbReference type="PANTHER" id="PTHR21011">
    <property type="entry name" value="MITOCHONDRIAL 28S RIBOSOMAL PROTEIN S6"/>
    <property type="match status" value="1"/>
</dbReference>
<evidence type="ECO:0000256" key="1">
    <source>
        <dbReference type="ARBA" id="ARBA00009512"/>
    </source>
</evidence>
<protein>
    <recommendedName>
        <fullName evidence="5 6">Small ribosomal subunit protein bS6</fullName>
    </recommendedName>
</protein>
<comment type="function">
    <text evidence="4 6">Binds together with bS18 to 16S ribosomal RNA.</text>
</comment>
<comment type="caution">
    <text evidence="8">The sequence shown here is derived from an EMBL/GenBank/DDBJ whole genome shotgun (WGS) entry which is preliminary data.</text>
</comment>
<evidence type="ECO:0000313" key="8">
    <source>
        <dbReference type="EMBL" id="MFD2233806.1"/>
    </source>
</evidence>
<feature type="compositionally biased region" description="Basic and acidic residues" evidence="7">
    <location>
        <begin position="108"/>
        <end position="142"/>
    </location>
</feature>
<dbReference type="HAMAP" id="MF_00360">
    <property type="entry name" value="Ribosomal_bS6"/>
    <property type="match status" value="1"/>
</dbReference>
<sequence>MALYESVFIARQDISAPQVEALTEEFSNIIVQGGGSVSKKEFWGLRNIAYRVKKNRKGHYVLLNIDAPAAAIKEMERQMSINEDILRTLTVRVEALEEGPSAMMQSKNSRDDRPRRGDGEDRPRGERPRREDRDSRRSEGGE</sequence>
<dbReference type="NCBIfam" id="TIGR00166">
    <property type="entry name" value="S6"/>
    <property type="match status" value="1"/>
</dbReference>
<dbReference type="GO" id="GO:0005840">
    <property type="term" value="C:ribosome"/>
    <property type="evidence" value="ECO:0007669"/>
    <property type="project" value="UniProtKB-KW"/>
</dbReference>
<evidence type="ECO:0000256" key="2">
    <source>
        <dbReference type="ARBA" id="ARBA00022980"/>
    </source>
</evidence>
<evidence type="ECO:0000256" key="7">
    <source>
        <dbReference type="SAM" id="MobiDB-lite"/>
    </source>
</evidence>
<reference evidence="9" key="1">
    <citation type="journal article" date="2019" name="Int. J. Syst. Evol. Microbiol.">
        <title>The Global Catalogue of Microorganisms (GCM) 10K type strain sequencing project: providing services to taxonomists for standard genome sequencing and annotation.</title>
        <authorList>
            <consortium name="The Broad Institute Genomics Platform"/>
            <consortium name="The Broad Institute Genome Sequencing Center for Infectious Disease"/>
            <person name="Wu L."/>
            <person name="Ma J."/>
        </authorList>
    </citation>
    <scope>NUCLEOTIDE SEQUENCE [LARGE SCALE GENOMIC DNA]</scope>
    <source>
        <strain evidence="9">KCTC 15012</strain>
    </source>
</reference>
<dbReference type="InterPro" id="IPR035980">
    <property type="entry name" value="Ribosomal_bS6_sf"/>
</dbReference>
<dbReference type="Pfam" id="PF01250">
    <property type="entry name" value="Ribosomal_S6"/>
    <property type="match status" value="1"/>
</dbReference>
<dbReference type="PANTHER" id="PTHR21011:SF1">
    <property type="entry name" value="SMALL RIBOSOMAL SUBUNIT PROTEIN BS6M"/>
    <property type="match status" value="1"/>
</dbReference>
<evidence type="ECO:0000256" key="3">
    <source>
        <dbReference type="ARBA" id="ARBA00023274"/>
    </source>
</evidence>
<name>A0ABW5CA98_9PROT</name>
<dbReference type="InterPro" id="IPR020814">
    <property type="entry name" value="Ribosomal_S6_plastid/chlpt"/>
</dbReference>
<organism evidence="8 9">
    <name type="scientific">Phaeospirillum tilakii</name>
    <dbReference type="NCBI Taxonomy" id="741673"/>
    <lineage>
        <taxon>Bacteria</taxon>
        <taxon>Pseudomonadati</taxon>
        <taxon>Pseudomonadota</taxon>
        <taxon>Alphaproteobacteria</taxon>
        <taxon>Rhodospirillales</taxon>
        <taxon>Rhodospirillaceae</taxon>
        <taxon>Phaeospirillum</taxon>
    </lineage>
</organism>
<evidence type="ECO:0000256" key="6">
    <source>
        <dbReference type="HAMAP-Rule" id="MF_00360"/>
    </source>
</evidence>
<evidence type="ECO:0000256" key="4">
    <source>
        <dbReference type="ARBA" id="ARBA00035104"/>
    </source>
</evidence>
<keyword evidence="2 6" id="KW-0689">Ribosomal protein</keyword>
<dbReference type="InterPro" id="IPR014717">
    <property type="entry name" value="Transl_elong_EF1B/ribsomal_bS6"/>
</dbReference>
<dbReference type="RefSeq" id="WP_377315705.1">
    <property type="nucleotide sequence ID" value="NZ_JBHUIY010000013.1"/>
</dbReference>
<gene>
    <name evidence="6 8" type="primary">rpsF</name>
    <name evidence="8" type="ORF">ACFSNB_08315</name>
</gene>
<keyword evidence="6" id="KW-0694">RNA-binding</keyword>
<keyword evidence="9" id="KW-1185">Reference proteome</keyword>
<proteinExistence type="inferred from homology"/>
<keyword evidence="3 6" id="KW-0687">Ribonucleoprotein</keyword>
<dbReference type="SUPFAM" id="SSF54995">
    <property type="entry name" value="Ribosomal protein S6"/>
    <property type="match status" value="1"/>
</dbReference>